<evidence type="ECO:0000313" key="13">
    <source>
        <dbReference type="Proteomes" id="UP000640333"/>
    </source>
</evidence>
<dbReference type="InterPro" id="IPR036938">
    <property type="entry name" value="PAP2/HPO_sf"/>
</dbReference>
<feature type="transmembrane region" description="Helical" evidence="10">
    <location>
        <begin position="61"/>
        <end position="79"/>
    </location>
</feature>
<protein>
    <recommendedName>
        <fullName evidence="2">undecaprenyl-diphosphate phosphatase</fullName>
        <ecNumber evidence="2">3.6.1.27</ecNumber>
    </recommendedName>
    <alternativeName>
        <fullName evidence="8">Undecaprenyl pyrophosphate phosphatase</fullName>
    </alternativeName>
</protein>
<dbReference type="EC" id="3.6.1.27" evidence="2"/>
<evidence type="ECO:0000313" key="12">
    <source>
        <dbReference type="EMBL" id="MBE9399100.1"/>
    </source>
</evidence>
<proteinExistence type="predicted"/>
<dbReference type="GO" id="GO:0005886">
    <property type="term" value="C:plasma membrane"/>
    <property type="evidence" value="ECO:0007669"/>
    <property type="project" value="UniProtKB-SubCell"/>
</dbReference>
<gene>
    <name evidence="12" type="ORF">IOQ59_17710</name>
</gene>
<evidence type="ECO:0000256" key="7">
    <source>
        <dbReference type="ARBA" id="ARBA00023136"/>
    </source>
</evidence>
<dbReference type="GO" id="GO:0050380">
    <property type="term" value="F:undecaprenyl-diphosphatase activity"/>
    <property type="evidence" value="ECO:0007669"/>
    <property type="project" value="UniProtKB-EC"/>
</dbReference>
<dbReference type="PANTHER" id="PTHR14969">
    <property type="entry name" value="SPHINGOSINE-1-PHOSPHATE PHOSPHOHYDROLASE"/>
    <property type="match status" value="1"/>
</dbReference>
<organism evidence="12 13">
    <name type="scientific">Pontibacterium sinense</name>
    <dbReference type="NCBI Taxonomy" id="2781979"/>
    <lineage>
        <taxon>Bacteria</taxon>
        <taxon>Pseudomonadati</taxon>
        <taxon>Pseudomonadota</taxon>
        <taxon>Gammaproteobacteria</taxon>
        <taxon>Oceanospirillales</taxon>
        <taxon>Oceanospirillaceae</taxon>
        <taxon>Pontibacterium</taxon>
    </lineage>
</organism>
<name>A0A8J7FCP0_9GAMM</name>
<evidence type="ECO:0000256" key="10">
    <source>
        <dbReference type="SAM" id="Phobius"/>
    </source>
</evidence>
<keyword evidence="4 10" id="KW-0812">Transmembrane</keyword>
<keyword evidence="5" id="KW-0378">Hydrolase</keyword>
<dbReference type="Gene3D" id="1.20.144.10">
    <property type="entry name" value="Phosphatidic acid phosphatase type 2/haloperoxidase"/>
    <property type="match status" value="1"/>
</dbReference>
<feature type="domain" description="Phosphatidic acid phosphatase type 2/haloperoxidase" evidence="11">
    <location>
        <begin position="61"/>
        <end position="170"/>
    </location>
</feature>
<feature type="transmembrane region" description="Helical" evidence="10">
    <location>
        <begin position="155"/>
        <end position="174"/>
    </location>
</feature>
<keyword evidence="6 10" id="KW-1133">Transmembrane helix</keyword>
<evidence type="ECO:0000256" key="8">
    <source>
        <dbReference type="ARBA" id="ARBA00032707"/>
    </source>
</evidence>
<dbReference type="CDD" id="cd01610">
    <property type="entry name" value="PAP2_like"/>
    <property type="match status" value="1"/>
</dbReference>
<dbReference type="PANTHER" id="PTHR14969:SF62">
    <property type="entry name" value="DECAPRENYLPHOSPHORYL-5-PHOSPHORIBOSE PHOSPHATASE RV3807C-RELATED"/>
    <property type="match status" value="1"/>
</dbReference>
<feature type="transmembrane region" description="Helical" evidence="10">
    <location>
        <begin position="34"/>
        <end position="55"/>
    </location>
</feature>
<dbReference type="AlphaFoldDB" id="A0A8J7FCP0"/>
<dbReference type="SMART" id="SM00014">
    <property type="entry name" value="acidPPc"/>
    <property type="match status" value="1"/>
</dbReference>
<keyword evidence="3" id="KW-1003">Cell membrane</keyword>
<reference evidence="12" key="1">
    <citation type="submission" date="2020-10" db="EMBL/GenBank/DDBJ databases">
        <title>Bacterium isolated from coastal waters sediment.</title>
        <authorList>
            <person name="Chen R.-J."/>
            <person name="Lu D.-C."/>
            <person name="Zhu K.-L."/>
            <person name="Du Z.-J."/>
        </authorList>
    </citation>
    <scope>NUCLEOTIDE SEQUENCE</scope>
    <source>
        <strain evidence="12">N1Y112</strain>
    </source>
</reference>
<keyword evidence="7 10" id="KW-0472">Membrane</keyword>
<evidence type="ECO:0000256" key="6">
    <source>
        <dbReference type="ARBA" id="ARBA00022989"/>
    </source>
</evidence>
<dbReference type="InterPro" id="IPR000326">
    <property type="entry name" value="PAP2/HPO"/>
</dbReference>
<accession>A0A8J7FCP0</accession>
<dbReference type="RefSeq" id="WP_193954795.1">
    <property type="nucleotide sequence ID" value="NZ_JADEYS010000022.1"/>
</dbReference>
<evidence type="ECO:0000256" key="3">
    <source>
        <dbReference type="ARBA" id="ARBA00022475"/>
    </source>
</evidence>
<evidence type="ECO:0000256" key="2">
    <source>
        <dbReference type="ARBA" id="ARBA00012374"/>
    </source>
</evidence>
<evidence type="ECO:0000259" key="11">
    <source>
        <dbReference type="SMART" id="SM00014"/>
    </source>
</evidence>
<evidence type="ECO:0000256" key="9">
    <source>
        <dbReference type="ARBA" id="ARBA00047594"/>
    </source>
</evidence>
<evidence type="ECO:0000256" key="5">
    <source>
        <dbReference type="ARBA" id="ARBA00022801"/>
    </source>
</evidence>
<sequence length="175" mass="19234">MNTLRKITSYDAVAFYWCHGFTHMPRLATCSRMISRLGDGGLYLALGLSLAMFEVRDGEHFLLAGLLAFALELPLYLLLKNTIKRDRPCDRFDNFDAFIVPSDKFSFPSGHAAAAFVFATVLSHFYPSMLELSYSIAVLIGLSRVMLGVHYPTDIAAGAILGTSIATVALNVYAL</sequence>
<dbReference type="Pfam" id="PF01569">
    <property type="entry name" value="PAP2"/>
    <property type="match status" value="1"/>
</dbReference>
<comment type="catalytic activity">
    <reaction evidence="9">
        <text>di-trans,octa-cis-undecaprenyl diphosphate + H2O = di-trans,octa-cis-undecaprenyl phosphate + phosphate + H(+)</text>
        <dbReference type="Rhea" id="RHEA:28094"/>
        <dbReference type="ChEBI" id="CHEBI:15377"/>
        <dbReference type="ChEBI" id="CHEBI:15378"/>
        <dbReference type="ChEBI" id="CHEBI:43474"/>
        <dbReference type="ChEBI" id="CHEBI:58405"/>
        <dbReference type="ChEBI" id="CHEBI:60392"/>
        <dbReference type="EC" id="3.6.1.27"/>
    </reaction>
</comment>
<dbReference type="SUPFAM" id="SSF48317">
    <property type="entry name" value="Acid phosphatase/Vanadium-dependent haloperoxidase"/>
    <property type="match status" value="1"/>
</dbReference>
<dbReference type="Proteomes" id="UP000640333">
    <property type="component" value="Unassembled WGS sequence"/>
</dbReference>
<evidence type="ECO:0000256" key="4">
    <source>
        <dbReference type="ARBA" id="ARBA00022692"/>
    </source>
</evidence>
<comment type="caution">
    <text evidence="12">The sequence shown here is derived from an EMBL/GenBank/DDBJ whole genome shotgun (WGS) entry which is preliminary data.</text>
</comment>
<comment type="subcellular location">
    <subcellularLocation>
        <location evidence="1">Cell membrane</location>
        <topology evidence="1">Multi-pass membrane protein</topology>
    </subcellularLocation>
</comment>
<dbReference type="EMBL" id="JADEYS010000022">
    <property type="protein sequence ID" value="MBE9399100.1"/>
    <property type="molecule type" value="Genomic_DNA"/>
</dbReference>
<keyword evidence="13" id="KW-1185">Reference proteome</keyword>
<evidence type="ECO:0000256" key="1">
    <source>
        <dbReference type="ARBA" id="ARBA00004651"/>
    </source>
</evidence>